<evidence type="ECO:0000313" key="3">
    <source>
        <dbReference type="EMBL" id="KUF85172.1"/>
    </source>
</evidence>
<dbReference type="AlphaFoldDB" id="A0A0W8CMC9"/>
<protein>
    <recommendedName>
        <fullName evidence="5">Core-binding (CB) domain-containing protein</fullName>
    </recommendedName>
</protein>
<feature type="region of interest" description="Disordered" evidence="2">
    <location>
        <begin position="631"/>
        <end position="668"/>
    </location>
</feature>
<dbReference type="Gene3D" id="1.10.443.10">
    <property type="entry name" value="Intergrase catalytic core"/>
    <property type="match status" value="1"/>
</dbReference>
<keyword evidence="1" id="KW-0233">DNA recombination</keyword>
<accession>A0A0W8CMC9</accession>
<feature type="compositionally biased region" description="Polar residues" evidence="2">
    <location>
        <begin position="653"/>
        <end position="668"/>
    </location>
</feature>
<organism evidence="3 4">
    <name type="scientific">Phytophthora nicotianae</name>
    <name type="common">Potato buckeye rot agent</name>
    <name type="synonym">Phytophthora parasitica</name>
    <dbReference type="NCBI Taxonomy" id="4792"/>
    <lineage>
        <taxon>Eukaryota</taxon>
        <taxon>Sar</taxon>
        <taxon>Stramenopiles</taxon>
        <taxon>Oomycota</taxon>
        <taxon>Peronosporomycetes</taxon>
        <taxon>Peronosporales</taxon>
        <taxon>Peronosporaceae</taxon>
        <taxon>Phytophthora</taxon>
    </lineage>
</organism>
<dbReference type="GO" id="GO:0015074">
    <property type="term" value="P:DNA integration"/>
    <property type="evidence" value="ECO:0007669"/>
    <property type="project" value="InterPro"/>
</dbReference>
<evidence type="ECO:0000313" key="4">
    <source>
        <dbReference type="Proteomes" id="UP000052943"/>
    </source>
</evidence>
<reference evidence="3 4" key="1">
    <citation type="submission" date="2015-11" db="EMBL/GenBank/DDBJ databases">
        <title>Genomes and virulence difference between two physiological races of Phytophthora nicotianae.</title>
        <authorList>
            <person name="Liu H."/>
            <person name="Ma X."/>
            <person name="Yu H."/>
            <person name="Fang D."/>
            <person name="Li Y."/>
            <person name="Wang X."/>
            <person name="Wang W."/>
            <person name="Dong Y."/>
            <person name="Xiao B."/>
        </authorList>
    </citation>
    <scope>NUCLEOTIDE SEQUENCE [LARGE SCALE GENOMIC DNA]</scope>
    <source>
        <strain evidence="4">race 0</strain>
    </source>
</reference>
<dbReference type="InterPro" id="IPR011010">
    <property type="entry name" value="DNA_brk_join_enz"/>
</dbReference>
<dbReference type="SUPFAM" id="SSF56349">
    <property type="entry name" value="DNA breaking-rejoining enzymes"/>
    <property type="match status" value="1"/>
</dbReference>
<dbReference type="InterPro" id="IPR013762">
    <property type="entry name" value="Integrase-like_cat_sf"/>
</dbReference>
<comment type="caution">
    <text evidence="3">The sequence shown here is derived from an EMBL/GenBank/DDBJ whole genome shotgun (WGS) entry which is preliminary data.</text>
</comment>
<dbReference type="GO" id="GO:0006310">
    <property type="term" value="P:DNA recombination"/>
    <property type="evidence" value="ECO:0007669"/>
    <property type="project" value="UniProtKB-KW"/>
</dbReference>
<dbReference type="GO" id="GO:0003677">
    <property type="term" value="F:DNA binding"/>
    <property type="evidence" value="ECO:0007669"/>
    <property type="project" value="InterPro"/>
</dbReference>
<sequence length="668" mass="74952">MAVADVEAIRDACVTKETRGKYKSSLNGIAKWIRKELAKVDHNTDRFFDSSGELNLMEFTPPYFEQFLVYKSRGVKAGTLSGYRSAIKDLYRVRRLALPPEYGDGMKQLFSGMKRMEADSDQISNPKTSGKQPLTYSLYQKLCKETLELGDGGFSHLFLTSQWNLMCRSISVQTVQTQHFVAKDDGIGVIFVKTKTNQEGTGPRDPRHVYANPLSPSTCWVTALAIYLACHPRLQQGPLFPGSNQKLRLSKALGSLLKLDGSAKTYGTHSVRKGVATFACGGSTGGPSIVSVCLRCGWSLGGVQDRYFRYEAAGDQFLGRVVAGLPINDSKFATLPPHFMATGDSTTTSVLRTVFPSLADEPNLNGILQLCLASLVFHREYLQQNMSTNHPLLSTIVFTNVNVFHSLQEQLQLGDSSWMHPTGIPPYIELYKKLDKQQQSIDLLPDKLEQRMEAILEKKGVAAGNITRDLLHEEIRALLEEVGLQKEKPAALSTLSTAQTRYYHTWGGKFHVLPKDFAFPSIDPLGAWILWWFGNPELNYPPYKGIPSDDLDTPQKKATLSEWSVMMRHIINGIEKDLRKPMPAIRDEVHAIELFKIGYNTLELKPSKRKRRNAQIKLTTVLRLIREAGQEQRSPDDICGRPLRRRKRRTRHSNSTCATGNSSVRDEE</sequence>
<feature type="compositionally biased region" description="Basic residues" evidence="2">
    <location>
        <begin position="642"/>
        <end position="652"/>
    </location>
</feature>
<dbReference type="EMBL" id="LNFO01002619">
    <property type="protein sequence ID" value="KUF85172.1"/>
    <property type="molecule type" value="Genomic_DNA"/>
</dbReference>
<gene>
    <name evidence="3" type="ORF">AM587_10000446</name>
</gene>
<evidence type="ECO:0008006" key="5">
    <source>
        <dbReference type="Google" id="ProtNLM"/>
    </source>
</evidence>
<proteinExistence type="predicted"/>
<name>A0A0W8CMC9_PHYNI</name>
<dbReference type="Proteomes" id="UP000052943">
    <property type="component" value="Unassembled WGS sequence"/>
</dbReference>
<evidence type="ECO:0000256" key="2">
    <source>
        <dbReference type="SAM" id="MobiDB-lite"/>
    </source>
</evidence>
<evidence type="ECO:0000256" key="1">
    <source>
        <dbReference type="ARBA" id="ARBA00023172"/>
    </source>
</evidence>